<name>R9GLW6_9SPHI</name>
<feature type="region of interest" description="Disordered" evidence="1">
    <location>
        <begin position="16"/>
        <end position="35"/>
    </location>
</feature>
<dbReference type="InterPro" id="IPR055557">
    <property type="entry name" value="DUF7133"/>
</dbReference>
<dbReference type="AlphaFoldDB" id="R9GLW6"/>
<feature type="domain" description="DUF7133" evidence="2">
    <location>
        <begin position="57"/>
        <end position="409"/>
    </location>
</feature>
<protein>
    <submittedName>
        <fullName evidence="3">L-sorbosone dehydrogenase</fullName>
    </submittedName>
</protein>
<evidence type="ECO:0000259" key="2">
    <source>
        <dbReference type="Pfam" id="PF23500"/>
    </source>
</evidence>
<evidence type="ECO:0000313" key="3">
    <source>
        <dbReference type="EMBL" id="EOR92827.1"/>
    </source>
</evidence>
<dbReference type="InterPro" id="IPR011042">
    <property type="entry name" value="6-blade_b-propeller_TolB-like"/>
</dbReference>
<comment type="caution">
    <text evidence="3">The sequence shown here is derived from an EMBL/GenBank/DDBJ whole genome shotgun (WGS) entry which is preliminary data.</text>
</comment>
<dbReference type="STRING" id="1150600.ADIARSV_3915"/>
<dbReference type="PANTHER" id="PTHR19328">
    <property type="entry name" value="HEDGEHOG-INTERACTING PROTEIN"/>
    <property type="match status" value="1"/>
</dbReference>
<sequence length="421" mass="45451">MVAYFTVILMACNSNKSQSQPQDTTGNATLPAPGESKTSYSKVIGWPEGKTPIAPAGFNVTKYAGSLTNPRWIYIAPNGDVFVAQATTESKKIVDVISGKSKSQNLGDSPNSIVLFRDTNKDGKPDVSKVFLSGLNRPFGMLIIGNSFYVANTDGVWMYPYKEGQEEMTSAGKKILDLPAGGYNNHWTRNLIASSNNSKIYVSVGSGSNVAEHGMQNEVRRANILEINPDGSGERVYASGLRNPVGMAWNPTSKVLWTAVNERDELGDDLVPDYITGVKDGGFYGWPFSYFGQHEDPRRAGENPELVKKAIVPDVALGAHTASLGLAFYNQTSFPEKYRNGAFIGQHGSWNRSTLAGYKVAFVPFKDGKPAGKLEDFLTGFIVEKGGNDVYGRPVAVAVTPDGALLVADDAGNTIWRVAAK</sequence>
<dbReference type="eggNOG" id="COG2133">
    <property type="taxonomic scope" value="Bacteria"/>
</dbReference>
<keyword evidence="4" id="KW-1185">Reference proteome</keyword>
<organism evidence="3 4">
    <name type="scientific">Arcticibacter svalbardensis MN12-7</name>
    <dbReference type="NCBI Taxonomy" id="1150600"/>
    <lineage>
        <taxon>Bacteria</taxon>
        <taxon>Pseudomonadati</taxon>
        <taxon>Bacteroidota</taxon>
        <taxon>Sphingobacteriia</taxon>
        <taxon>Sphingobacteriales</taxon>
        <taxon>Sphingobacteriaceae</taxon>
        <taxon>Arcticibacter</taxon>
    </lineage>
</organism>
<reference evidence="3 4" key="1">
    <citation type="journal article" date="2013" name="Genome Announc.">
        <title>Draft Genome Sequence of Arcticibacter svalbardensis Strain MN12-7T, a Member of the Family Sphingobacteriaceae Isolated from an Arctic Soil Sample.</title>
        <authorList>
            <person name="Shivaji S."/>
            <person name="Ara S."/>
            <person name="Prasad S."/>
            <person name="Manasa B.P."/>
            <person name="Begum Z."/>
            <person name="Singh A."/>
            <person name="Kumar Pinnaka A."/>
        </authorList>
    </citation>
    <scope>NUCLEOTIDE SEQUENCE [LARGE SCALE GENOMIC DNA]</scope>
    <source>
        <strain evidence="3 4">MN12-7</strain>
    </source>
</reference>
<dbReference type="SUPFAM" id="SSF50952">
    <property type="entry name" value="Soluble quinoprotein glucose dehydrogenase"/>
    <property type="match status" value="1"/>
</dbReference>
<proteinExistence type="predicted"/>
<dbReference type="PANTHER" id="PTHR19328:SF55">
    <property type="entry name" value="BLR6566 PROTEIN"/>
    <property type="match status" value="1"/>
</dbReference>
<dbReference type="EMBL" id="AQPN01000141">
    <property type="protein sequence ID" value="EOR92827.1"/>
    <property type="molecule type" value="Genomic_DNA"/>
</dbReference>
<dbReference type="Pfam" id="PF23500">
    <property type="entry name" value="DUF7133"/>
    <property type="match status" value="1"/>
</dbReference>
<evidence type="ECO:0000256" key="1">
    <source>
        <dbReference type="SAM" id="MobiDB-lite"/>
    </source>
</evidence>
<accession>R9GLW6</accession>
<evidence type="ECO:0000313" key="4">
    <source>
        <dbReference type="Proteomes" id="UP000014174"/>
    </source>
</evidence>
<gene>
    <name evidence="3" type="ORF">ADIARSV_3915</name>
</gene>
<dbReference type="PATRIC" id="fig|1150600.3.peg.3877"/>
<dbReference type="Proteomes" id="UP000014174">
    <property type="component" value="Unassembled WGS sequence"/>
</dbReference>
<dbReference type="Gene3D" id="2.120.10.30">
    <property type="entry name" value="TolB, C-terminal domain"/>
    <property type="match status" value="1"/>
</dbReference>
<dbReference type="InterPro" id="IPR011041">
    <property type="entry name" value="Quinoprot_gluc/sorb_DH_b-prop"/>
</dbReference>
<feature type="compositionally biased region" description="Polar residues" evidence="1">
    <location>
        <begin position="16"/>
        <end position="28"/>
    </location>
</feature>